<dbReference type="AlphaFoldDB" id="A0A834XWH8"/>
<evidence type="ECO:0000256" key="1">
    <source>
        <dbReference type="SAM" id="Phobius"/>
    </source>
</evidence>
<organism evidence="2 3">
    <name type="scientific">Aphidius gifuensis</name>
    <name type="common">Parasitoid wasp</name>
    <dbReference type="NCBI Taxonomy" id="684658"/>
    <lineage>
        <taxon>Eukaryota</taxon>
        <taxon>Metazoa</taxon>
        <taxon>Ecdysozoa</taxon>
        <taxon>Arthropoda</taxon>
        <taxon>Hexapoda</taxon>
        <taxon>Insecta</taxon>
        <taxon>Pterygota</taxon>
        <taxon>Neoptera</taxon>
        <taxon>Endopterygota</taxon>
        <taxon>Hymenoptera</taxon>
        <taxon>Apocrita</taxon>
        <taxon>Ichneumonoidea</taxon>
        <taxon>Braconidae</taxon>
        <taxon>Aphidiinae</taxon>
        <taxon>Aphidius</taxon>
    </lineage>
</organism>
<keyword evidence="1" id="KW-0812">Transmembrane</keyword>
<comment type="caution">
    <text evidence="2">The sequence shown here is derived from an EMBL/GenBank/DDBJ whole genome shotgun (WGS) entry which is preliminary data.</text>
</comment>
<evidence type="ECO:0000313" key="3">
    <source>
        <dbReference type="Proteomes" id="UP000639338"/>
    </source>
</evidence>
<proteinExistence type="predicted"/>
<dbReference type="EMBL" id="JACMRX010000003">
    <property type="protein sequence ID" value="KAF7992842.1"/>
    <property type="molecule type" value="Genomic_DNA"/>
</dbReference>
<dbReference type="Proteomes" id="UP000639338">
    <property type="component" value="Unassembled WGS sequence"/>
</dbReference>
<feature type="transmembrane region" description="Helical" evidence="1">
    <location>
        <begin position="9"/>
        <end position="29"/>
    </location>
</feature>
<reference evidence="2 3" key="1">
    <citation type="submission" date="2020-08" db="EMBL/GenBank/DDBJ databases">
        <title>Aphidius gifuensis genome sequencing and assembly.</title>
        <authorList>
            <person name="Du Z."/>
        </authorList>
    </citation>
    <scope>NUCLEOTIDE SEQUENCE [LARGE SCALE GENOMIC DNA]</scope>
    <source>
        <strain evidence="2">YNYX2018</strain>
        <tissue evidence="2">Adults</tissue>
    </source>
</reference>
<keyword evidence="1" id="KW-1133">Transmembrane helix</keyword>
<evidence type="ECO:0000313" key="2">
    <source>
        <dbReference type="EMBL" id="KAF7992842.1"/>
    </source>
</evidence>
<sequence>MFSFKKPKILSVILIIGITLIIVVVSNPIDQHNDISPVMSPLKLKRSVCFSCKLSDNESQTKLTTNLSQKNKSQQVLSKNSLVPEESIRLLKEILPTNEYPPGEPTDDRYRGFIKLGGK</sequence>
<keyword evidence="1" id="KW-0472">Membrane</keyword>
<name>A0A834XWH8_APHGI</name>
<accession>A0A834XWH8</accession>
<protein>
    <submittedName>
        <fullName evidence="2">Uncharacterized protein</fullName>
    </submittedName>
</protein>
<keyword evidence="3" id="KW-1185">Reference proteome</keyword>
<gene>
    <name evidence="2" type="ORF">HCN44_005186</name>
</gene>